<comment type="subunit">
    <text evidence="1">Heterotrimer of A, B and C subunits.</text>
</comment>
<comment type="catalytic activity">
    <reaction evidence="1">
        <text>L-glutamyl-tRNA(Gln) + L-glutamine + ATP + H2O = L-glutaminyl-tRNA(Gln) + L-glutamate + ADP + phosphate + H(+)</text>
        <dbReference type="Rhea" id="RHEA:17521"/>
        <dbReference type="Rhea" id="RHEA-COMP:9681"/>
        <dbReference type="Rhea" id="RHEA-COMP:9684"/>
        <dbReference type="ChEBI" id="CHEBI:15377"/>
        <dbReference type="ChEBI" id="CHEBI:15378"/>
        <dbReference type="ChEBI" id="CHEBI:29985"/>
        <dbReference type="ChEBI" id="CHEBI:30616"/>
        <dbReference type="ChEBI" id="CHEBI:43474"/>
        <dbReference type="ChEBI" id="CHEBI:58359"/>
        <dbReference type="ChEBI" id="CHEBI:78520"/>
        <dbReference type="ChEBI" id="CHEBI:78521"/>
        <dbReference type="ChEBI" id="CHEBI:456216"/>
    </reaction>
</comment>
<dbReference type="Pfam" id="PF02686">
    <property type="entry name" value="GatC"/>
    <property type="match status" value="1"/>
</dbReference>
<dbReference type="EC" id="6.3.5.-" evidence="1"/>
<dbReference type="SUPFAM" id="SSF141000">
    <property type="entry name" value="Glu-tRNAGln amidotransferase C subunit"/>
    <property type="match status" value="1"/>
</dbReference>
<dbReference type="AlphaFoldDB" id="K2G222"/>
<sequence>MSFTQEQVKHIANLSRLSATPEDTEIYRNQLSSIVDYIDILSNVDKEELAMLESEETDILPLREDEVKTWYLASREELLACSPKPIINHQIAINNIMN</sequence>
<organism evidence="2">
    <name type="scientific">uncultured bacterium</name>
    <name type="common">gcode 4</name>
    <dbReference type="NCBI Taxonomy" id="1234023"/>
    <lineage>
        <taxon>Bacteria</taxon>
        <taxon>environmental samples</taxon>
    </lineage>
</organism>
<evidence type="ECO:0000313" key="2">
    <source>
        <dbReference type="EMBL" id="EKE29253.1"/>
    </source>
</evidence>
<comment type="catalytic activity">
    <reaction evidence="1">
        <text>L-aspartyl-tRNA(Asn) + L-glutamine + ATP + H2O = L-asparaginyl-tRNA(Asn) + L-glutamate + ADP + phosphate + 2 H(+)</text>
        <dbReference type="Rhea" id="RHEA:14513"/>
        <dbReference type="Rhea" id="RHEA-COMP:9674"/>
        <dbReference type="Rhea" id="RHEA-COMP:9677"/>
        <dbReference type="ChEBI" id="CHEBI:15377"/>
        <dbReference type="ChEBI" id="CHEBI:15378"/>
        <dbReference type="ChEBI" id="CHEBI:29985"/>
        <dbReference type="ChEBI" id="CHEBI:30616"/>
        <dbReference type="ChEBI" id="CHEBI:43474"/>
        <dbReference type="ChEBI" id="CHEBI:58359"/>
        <dbReference type="ChEBI" id="CHEBI:78515"/>
        <dbReference type="ChEBI" id="CHEBI:78516"/>
        <dbReference type="ChEBI" id="CHEBI:456216"/>
    </reaction>
</comment>
<comment type="function">
    <text evidence="1">Allows the formation of correctly charged Asn-tRNA(Asn) or Gln-tRNA(Gln) through the transamidation of misacylated Asp-tRNA(Asn) or Glu-tRNA(Gln) in organisms which lack either or both of asparaginyl-tRNA or glutaminyl-tRNA synthetases. The reaction takes place in the presence of glutamine and ATP through an activated phospho-Asp-tRNA(Asn) or phospho-Glu-tRNA(Gln).</text>
</comment>
<dbReference type="GO" id="GO:0005524">
    <property type="term" value="F:ATP binding"/>
    <property type="evidence" value="ECO:0007669"/>
    <property type="project" value="UniProtKB-KW"/>
</dbReference>
<dbReference type="HAMAP" id="MF_00122">
    <property type="entry name" value="GatC"/>
    <property type="match status" value="1"/>
</dbReference>
<gene>
    <name evidence="1" type="primary">gatC</name>
    <name evidence="2" type="ORF">ACD_2C00200G0004</name>
</gene>
<keyword evidence="1" id="KW-0436">Ligase</keyword>
<dbReference type="EMBL" id="AMFJ01000200">
    <property type="protein sequence ID" value="EKE29253.1"/>
    <property type="molecule type" value="Genomic_DNA"/>
</dbReference>
<dbReference type="InterPro" id="IPR036113">
    <property type="entry name" value="Asp/Glu-ADT_sf_sub_c"/>
</dbReference>
<dbReference type="GO" id="GO:0050567">
    <property type="term" value="F:glutaminyl-tRNA synthase (glutamine-hydrolyzing) activity"/>
    <property type="evidence" value="ECO:0007669"/>
    <property type="project" value="UniProtKB-UniRule"/>
</dbReference>
<accession>K2G222</accession>
<keyword evidence="1" id="KW-0648">Protein biosynthesis</keyword>
<dbReference type="GO" id="GO:0006412">
    <property type="term" value="P:translation"/>
    <property type="evidence" value="ECO:0007669"/>
    <property type="project" value="UniProtKB-UniRule"/>
</dbReference>
<dbReference type="Gene3D" id="1.10.20.60">
    <property type="entry name" value="Glu-tRNAGln amidotransferase C subunit, N-terminal domain"/>
    <property type="match status" value="1"/>
</dbReference>
<reference evidence="2" key="1">
    <citation type="journal article" date="2012" name="Science">
        <title>Fermentation, hydrogen, and sulfur metabolism in multiple uncultivated bacterial phyla.</title>
        <authorList>
            <person name="Wrighton K.C."/>
            <person name="Thomas B.C."/>
            <person name="Sharon I."/>
            <person name="Miller C.S."/>
            <person name="Castelle C.J."/>
            <person name="VerBerkmoes N.C."/>
            <person name="Wilkins M.J."/>
            <person name="Hettich R.L."/>
            <person name="Lipton M.S."/>
            <person name="Williams K.H."/>
            <person name="Long P.E."/>
            <person name="Banfield J.F."/>
        </authorList>
    </citation>
    <scope>NUCLEOTIDE SEQUENCE [LARGE SCALE GENOMIC DNA]</scope>
</reference>
<keyword evidence="1" id="KW-0547">Nucleotide-binding</keyword>
<proteinExistence type="inferred from homology"/>
<name>K2G222_9BACT</name>
<dbReference type="GO" id="GO:0050566">
    <property type="term" value="F:asparaginyl-tRNA synthase (glutamine-hydrolyzing) activity"/>
    <property type="evidence" value="ECO:0007669"/>
    <property type="project" value="RHEA"/>
</dbReference>
<dbReference type="InterPro" id="IPR003837">
    <property type="entry name" value="GatC"/>
</dbReference>
<evidence type="ECO:0000256" key="1">
    <source>
        <dbReference type="HAMAP-Rule" id="MF_00122"/>
    </source>
</evidence>
<comment type="caution">
    <text evidence="2">The sequence shown here is derived from an EMBL/GenBank/DDBJ whole genome shotgun (WGS) entry which is preliminary data.</text>
</comment>
<protein>
    <recommendedName>
        <fullName evidence="1">Aspartyl/glutamyl-tRNA(Asn/Gln) amidotransferase subunit C</fullName>
        <shortName evidence="1">Asp/Glu-ADT subunit C</shortName>
        <ecNumber evidence="1">6.3.5.-</ecNumber>
    </recommendedName>
</protein>
<dbReference type="NCBIfam" id="TIGR00135">
    <property type="entry name" value="gatC"/>
    <property type="match status" value="1"/>
</dbReference>
<dbReference type="GO" id="GO:0006450">
    <property type="term" value="P:regulation of translational fidelity"/>
    <property type="evidence" value="ECO:0007669"/>
    <property type="project" value="InterPro"/>
</dbReference>
<keyword evidence="1" id="KW-0067">ATP-binding</keyword>
<comment type="similarity">
    <text evidence="1">Belongs to the GatC family.</text>
</comment>